<dbReference type="EMBL" id="DSUH01000283">
    <property type="protein sequence ID" value="HGU33625.1"/>
    <property type="molecule type" value="Genomic_DNA"/>
</dbReference>
<dbReference type="PANTHER" id="PTHR12526">
    <property type="entry name" value="GLYCOSYLTRANSFERASE"/>
    <property type="match status" value="1"/>
</dbReference>
<name>A0A7C4RTC2_9BACT</name>
<evidence type="ECO:0000313" key="3">
    <source>
        <dbReference type="EMBL" id="HGU33625.1"/>
    </source>
</evidence>
<dbReference type="SUPFAM" id="SSF53756">
    <property type="entry name" value="UDP-Glycosyltransferase/glycogen phosphorylase"/>
    <property type="match status" value="1"/>
</dbReference>
<comment type="caution">
    <text evidence="3">The sequence shown here is derived from an EMBL/GenBank/DDBJ whole genome shotgun (WGS) entry which is preliminary data.</text>
</comment>
<sequence length="735" mass="85465">MADHPDISLVASEVQPIDSSGNRLTDFDDPDYGYWLQWYRSALVHVDEDQDFFFSLLQSNFVVSTSNLFLRKALFACEKAFDPFLIFCHDYEFLLRVLQRRPFGFLRQPLLEYRLHPFNTIRSESFHKRFEVQYAVFRALNFEESQKSGCDPQHRAGTLWFRGLERNPDINAALQVQQKDAVLADLTHEIRRKDQDLESLTDQIRRKDRDLESLTDQIRRKDRDLESLTDQIRRKDQDLESLTDQIRRKDRDLESLTHQIRQKDFRLDQVGHELEDMRRALIREEAEAEGLKHRIRELEETVVRLESESLGWKTRLDASERQLRQADLKILDAENRAAERQRLIEEIFASKGWKVLSRYRDIKIGLSRFLHPQPVPVPVTDEKTYPTTILRPIRPNRPKVIHALANFLTGGSSRLVVDLVEHLGDRYDQEVMSFLIPSPLAYSGVVQNDFSGCITPERVTAFLKEKKADLLHVHYWGEGDAAWYRAVFEGARQWDGILIENVNTPVVPYVSDRIDHYVYVSEYAKNFAACVEEKSSVIYPGSDLKLFDRGNTPIPDDTIGMVYRLDPDKLKEEAIQVFIEVVKRRPTTRVLIVGGGYFFDSYRRQVSEQGASAQFEFTDYVPYGALPEYYKRMSIFVAPVWKESFGQVSPFAMSMKIPVVGYRIGALPEILGDDTLLADDVDSLARIIVDLLEDRDRRIAIGERNFERVHERFSVEAMIQAYESLYGRLFAQRKG</sequence>
<gene>
    <name evidence="3" type="ORF">ENS29_12315</name>
</gene>
<accession>A0A7C4RTC2</accession>
<keyword evidence="3" id="KW-0808">Transferase</keyword>
<dbReference type="Pfam" id="PF00534">
    <property type="entry name" value="Glycos_transf_1"/>
    <property type="match status" value="1"/>
</dbReference>
<protein>
    <submittedName>
        <fullName evidence="3">Glycosyltransferase</fullName>
    </submittedName>
</protein>
<dbReference type="SUPFAM" id="SSF53448">
    <property type="entry name" value="Nucleotide-diphospho-sugar transferases"/>
    <property type="match status" value="1"/>
</dbReference>
<evidence type="ECO:0000256" key="1">
    <source>
        <dbReference type="SAM" id="Coils"/>
    </source>
</evidence>
<dbReference type="CDD" id="cd03801">
    <property type="entry name" value="GT4_PimA-like"/>
    <property type="match status" value="1"/>
</dbReference>
<dbReference type="InterPro" id="IPR029044">
    <property type="entry name" value="Nucleotide-diphossugar_trans"/>
</dbReference>
<dbReference type="Gene3D" id="3.90.550.10">
    <property type="entry name" value="Spore Coat Polysaccharide Biosynthesis Protein SpsA, Chain A"/>
    <property type="match status" value="1"/>
</dbReference>
<reference evidence="3" key="1">
    <citation type="journal article" date="2020" name="mSystems">
        <title>Genome- and Community-Level Interaction Insights into Carbon Utilization and Element Cycling Functions of Hydrothermarchaeota in Hydrothermal Sediment.</title>
        <authorList>
            <person name="Zhou Z."/>
            <person name="Liu Y."/>
            <person name="Xu W."/>
            <person name="Pan J."/>
            <person name="Luo Z.H."/>
            <person name="Li M."/>
        </authorList>
    </citation>
    <scope>NUCLEOTIDE SEQUENCE [LARGE SCALE GENOMIC DNA]</scope>
    <source>
        <strain evidence="3">SpSt-477</strain>
    </source>
</reference>
<feature type="domain" description="Glycosyl transferase family 1" evidence="2">
    <location>
        <begin position="556"/>
        <end position="705"/>
    </location>
</feature>
<dbReference type="InterPro" id="IPR001296">
    <property type="entry name" value="Glyco_trans_1"/>
</dbReference>
<dbReference type="Gene3D" id="1.10.287.1490">
    <property type="match status" value="1"/>
</dbReference>
<dbReference type="AlphaFoldDB" id="A0A7C4RTC2"/>
<organism evidence="3">
    <name type="scientific">Desulfatirhabdium butyrativorans</name>
    <dbReference type="NCBI Taxonomy" id="340467"/>
    <lineage>
        <taxon>Bacteria</taxon>
        <taxon>Pseudomonadati</taxon>
        <taxon>Thermodesulfobacteriota</taxon>
        <taxon>Desulfobacteria</taxon>
        <taxon>Desulfobacterales</taxon>
        <taxon>Desulfatirhabdiaceae</taxon>
        <taxon>Desulfatirhabdium</taxon>
    </lineage>
</organism>
<proteinExistence type="predicted"/>
<keyword evidence="1" id="KW-0175">Coiled coil</keyword>
<dbReference type="GO" id="GO:0016757">
    <property type="term" value="F:glycosyltransferase activity"/>
    <property type="evidence" value="ECO:0007669"/>
    <property type="project" value="InterPro"/>
</dbReference>
<evidence type="ECO:0000259" key="2">
    <source>
        <dbReference type="Pfam" id="PF00534"/>
    </source>
</evidence>
<feature type="coiled-coil region" evidence="1">
    <location>
        <begin position="183"/>
        <end position="336"/>
    </location>
</feature>
<dbReference type="Gene3D" id="3.40.50.2000">
    <property type="entry name" value="Glycogen Phosphorylase B"/>
    <property type="match status" value="2"/>
</dbReference>